<proteinExistence type="predicted"/>
<gene>
    <name evidence="2" type="ORF">Z045_14585</name>
</gene>
<name>A0A0V9UIH9_9NOCA</name>
<protein>
    <submittedName>
        <fullName evidence="2">Aminoglycoside phosphotransferase</fullName>
    </submittedName>
</protein>
<dbReference type="Gene3D" id="3.90.1200.10">
    <property type="match status" value="1"/>
</dbReference>
<accession>A0A0V9UIH9</accession>
<dbReference type="InterPro" id="IPR002575">
    <property type="entry name" value="Aminoglycoside_PTrfase"/>
</dbReference>
<dbReference type="PANTHER" id="PTHR47829">
    <property type="entry name" value="HYDROLASE, PUTATIVE (AFU_ORTHOLOGUE AFUA_1G12880)-RELATED"/>
    <property type="match status" value="1"/>
</dbReference>
<sequence length="357" mass="40060">MTTLPDNARTVREEDAFDVDAVAAWLTQAAGITGVPEVRQFSGGASNLTYLLRYPDRDLVLRRPPAGAKPSSGHDMAREYRIQSMLAPVYPYVPTMVGLCTDHSVLGSDFYVMDRVPGTILRTNPPTQLDLSEADTRTLCLRIVDLLVELHGIDPESAGLSELGRGSGYVARQVAGWTSRYAKARTDNVPDFARVTEWLAARQPQDVAQTVIHGDFRLDNIVLDENDPLKPVAVLDWELATIGDPLMDLGSSLAYWVQADDDDMLLLTKRQPSDLPGMLTRQEIVEYYSERTGLPVDGWGFYEVFGLFRLAVIAQQIYYRYHHGHTTNPAFKDFWIVVGYLESRCSALIDRYEKENR</sequence>
<feature type="domain" description="Aminoglycoside phosphotransferase" evidence="1">
    <location>
        <begin position="37"/>
        <end position="267"/>
    </location>
</feature>
<dbReference type="PATRIC" id="fig|1441730.3.peg.3029"/>
<dbReference type="GO" id="GO:0016740">
    <property type="term" value="F:transferase activity"/>
    <property type="evidence" value="ECO:0007669"/>
    <property type="project" value="UniProtKB-KW"/>
</dbReference>
<dbReference type="InterPro" id="IPR041726">
    <property type="entry name" value="ACAD10_11_N"/>
</dbReference>
<dbReference type="AlphaFoldDB" id="A0A0V9UIH9"/>
<comment type="caution">
    <text evidence="2">The sequence shown here is derived from an EMBL/GenBank/DDBJ whole genome shotgun (WGS) entry which is preliminary data.</text>
</comment>
<evidence type="ECO:0000259" key="1">
    <source>
        <dbReference type="Pfam" id="PF01636"/>
    </source>
</evidence>
<dbReference type="EMBL" id="AZXY01000007">
    <property type="protein sequence ID" value="KSZ57806.1"/>
    <property type="molecule type" value="Genomic_DNA"/>
</dbReference>
<evidence type="ECO:0000313" key="3">
    <source>
        <dbReference type="Proteomes" id="UP000053060"/>
    </source>
</evidence>
<dbReference type="PANTHER" id="PTHR47829:SF1">
    <property type="entry name" value="HAD FAMILY PHOSPHATASE"/>
    <property type="match status" value="1"/>
</dbReference>
<dbReference type="Pfam" id="PF01636">
    <property type="entry name" value="APH"/>
    <property type="match status" value="1"/>
</dbReference>
<dbReference type="InterPro" id="IPR052898">
    <property type="entry name" value="ACAD10-like"/>
</dbReference>
<reference evidence="2 3" key="2">
    <citation type="journal article" date="2016" name="Genome Announc.">
        <title>Draft Genome Sequence of a Versatile Hydrocarbon-Degrading Bacterium, Rhodococcus pyridinivorans Strain KG-16, Collected from Oil Fields in India.</title>
        <authorList>
            <person name="Aggarwal R.K."/>
            <person name="Dawar C."/>
            <person name="Phanindranath R."/>
            <person name="Mutnuri L."/>
            <person name="Dayal A.M."/>
        </authorList>
    </citation>
    <scope>NUCLEOTIDE SEQUENCE [LARGE SCALE GENOMIC DNA]</scope>
    <source>
        <strain evidence="2 3">KG-16</strain>
    </source>
</reference>
<keyword evidence="2" id="KW-0808">Transferase</keyword>
<dbReference type="Proteomes" id="UP000053060">
    <property type="component" value="Unassembled WGS sequence"/>
</dbReference>
<dbReference type="Gene3D" id="3.30.200.20">
    <property type="entry name" value="Phosphorylase Kinase, domain 1"/>
    <property type="match status" value="1"/>
</dbReference>
<organism evidence="2 3">
    <name type="scientific">Rhodococcus pyridinivorans KG-16</name>
    <dbReference type="NCBI Taxonomy" id="1441730"/>
    <lineage>
        <taxon>Bacteria</taxon>
        <taxon>Bacillati</taxon>
        <taxon>Actinomycetota</taxon>
        <taxon>Actinomycetes</taxon>
        <taxon>Mycobacteriales</taxon>
        <taxon>Nocardiaceae</taxon>
        <taxon>Rhodococcus</taxon>
    </lineage>
</organism>
<dbReference type="RefSeq" id="WP_060652508.1">
    <property type="nucleotide sequence ID" value="NZ_AZXY01000007.1"/>
</dbReference>
<dbReference type="SUPFAM" id="SSF56112">
    <property type="entry name" value="Protein kinase-like (PK-like)"/>
    <property type="match status" value="1"/>
</dbReference>
<dbReference type="InterPro" id="IPR011009">
    <property type="entry name" value="Kinase-like_dom_sf"/>
</dbReference>
<evidence type="ECO:0000313" key="2">
    <source>
        <dbReference type="EMBL" id="KSZ57806.1"/>
    </source>
</evidence>
<dbReference type="CDD" id="cd05154">
    <property type="entry name" value="ACAD10_11_N-like"/>
    <property type="match status" value="1"/>
</dbReference>
<reference evidence="3" key="1">
    <citation type="submission" date="2015-01" db="EMBL/GenBank/DDBJ databases">
        <title>Draft genome sequence of Rhodococcus pyridinivorans strain KG-16, a hydrocarbon-degrading bacterium.</title>
        <authorList>
            <person name="Aggarwal R.K."/>
            <person name="Dawar C."/>
        </authorList>
    </citation>
    <scope>NUCLEOTIDE SEQUENCE [LARGE SCALE GENOMIC DNA]</scope>
    <source>
        <strain evidence="3">KG-16</strain>
    </source>
</reference>